<feature type="transmembrane region" description="Helical" evidence="8">
    <location>
        <begin position="136"/>
        <end position="160"/>
    </location>
</feature>
<evidence type="ECO:0000256" key="8">
    <source>
        <dbReference type="SAM" id="Phobius"/>
    </source>
</evidence>
<feature type="transmembrane region" description="Helical" evidence="8">
    <location>
        <begin position="166"/>
        <end position="191"/>
    </location>
</feature>
<protein>
    <submittedName>
        <fullName evidence="9">Tellurite resistance protein TehA</fullName>
    </submittedName>
</protein>
<feature type="transmembrane region" description="Helical" evidence="8">
    <location>
        <begin position="5"/>
        <end position="22"/>
    </location>
</feature>
<evidence type="ECO:0000313" key="10">
    <source>
        <dbReference type="Proteomes" id="UP000183263"/>
    </source>
</evidence>
<dbReference type="Gene3D" id="1.50.10.150">
    <property type="entry name" value="Voltage-dependent anion channel"/>
    <property type="match status" value="1"/>
</dbReference>
<feature type="transmembrane region" description="Helical" evidence="8">
    <location>
        <begin position="203"/>
        <end position="226"/>
    </location>
</feature>
<keyword evidence="6 8" id="KW-1133">Transmembrane helix</keyword>
<dbReference type="Pfam" id="PF03595">
    <property type="entry name" value="SLAC1"/>
    <property type="match status" value="1"/>
</dbReference>
<dbReference type="RefSeq" id="WP_072736690.1">
    <property type="nucleotide sequence ID" value="NZ_CP048813.1"/>
</dbReference>
<keyword evidence="10" id="KW-1185">Reference proteome</keyword>
<gene>
    <name evidence="9" type="ORF">SAMN05444695_103326</name>
</gene>
<evidence type="ECO:0000256" key="6">
    <source>
        <dbReference type="ARBA" id="ARBA00022989"/>
    </source>
</evidence>
<feature type="transmembrane region" description="Helical" evidence="8">
    <location>
        <begin position="238"/>
        <end position="265"/>
    </location>
</feature>
<organism evidence="9 10">
    <name type="scientific">Rhodococcus triatomae</name>
    <dbReference type="NCBI Taxonomy" id="300028"/>
    <lineage>
        <taxon>Bacteria</taxon>
        <taxon>Bacillati</taxon>
        <taxon>Actinomycetota</taxon>
        <taxon>Actinomycetes</taxon>
        <taxon>Mycobacteriales</taxon>
        <taxon>Nocardiaceae</taxon>
        <taxon>Rhodococcus</taxon>
    </lineage>
</organism>
<keyword evidence="5 8" id="KW-0812">Transmembrane</keyword>
<evidence type="ECO:0000256" key="1">
    <source>
        <dbReference type="ARBA" id="ARBA00004651"/>
    </source>
</evidence>
<feature type="transmembrane region" description="Helical" evidence="8">
    <location>
        <begin position="277"/>
        <end position="296"/>
    </location>
</feature>
<feature type="transmembrane region" description="Helical" evidence="8">
    <location>
        <begin position="34"/>
        <end position="52"/>
    </location>
</feature>
<evidence type="ECO:0000256" key="3">
    <source>
        <dbReference type="ARBA" id="ARBA00022448"/>
    </source>
</evidence>
<dbReference type="InterPro" id="IPR004695">
    <property type="entry name" value="SLAC1/Mae1/Ssu1/TehA"/>
</dbReference>
<dbReference type="GO" id="GO:0005886">
    <property type="term" value="C:plasma membrane"/>
    <property type="evidence" value="ECO:0007669"/>
    <property type="project" value="UniProtKB-SubCell"/>
</dbReference>
<accession>A0A1G8FLT4</accession>
<feature type="transmembrane region" description="Helical" evidence="8">
    <location>
        <begin position="102"/>
        <end position="124"/>
    </location>
</feature>
<evidence type="ECO:0000256" key="7">
    <source>
        <dbReference type="ARBA" id="ARBA00023136"/>
    </source>
</evidence>
<feature type="transmembrane region" description="Helical" evidence="8">
    <location>
        <begin position="73"/>
        <end position="96"/>
    </location>
</feature>
<name>A0A1G8FLT4_9NOCA</name>
<dbReference type="Proteomes" id="UP000183263">
    <property type="component" value="Unassembled WGS sequence"/>
</dbReference>
<comment type="similarity">
    <text evidence="2">Belongs to the tellurite-resistance/dicarboxylate transporter (TDT) family.</text>
</comment>
<evidence type="ECO:0000256" key="5">
    <source>
        <dbReference type="ARBA" id="ARBA00022692"/>
    </source>
</evidence>
<dbReference type="PANTHER" id="PTHR31686:SF1">
    <property type="entry name" value="SULFITE EFFLUX PUMP SSU1"/>
    <property type="match status" value="1"/>
</dbReference>
<dbReference type="InterPro" id="IPR038665">
    <property type="entry name" value="Voltage-dep_anion_channel_sf"/>
</dbReference>
<reference evidence="9 10" key="1">
    <citation type="submission" date="2016-10" db="EMBL/GenBank/DDBJ databases">
        <authorList>
            <person name="de Groot N.N."/>
        </authorList>
    </citation>
    <scope>NUCLEOTIDE SEQUENCE [LARGE SCALE GENOMIC DNA]</scope>
    <source>
        <strain evidence="9 10">DSM 44892</strain>
    </source>
</reference>
<proteinExistence type="inferred from homology"/>
<dbReference type="EMBL" id="FNDN01000003">
    <property type="protein sequence ID" value="SDH83105.1"/>
    <property type="molecule type" value="Genomic_DNA"/>
</dbReference>
<dbReference type="PANTHER" id="PTHR31686">
    <property type="match status" value="1"/>
</dbReference>
<evidence type="ECO:0000256" key="4">
    <source>
        <dbReference type="ARBA" id="ARBA00022475"/>
    </source>
</evidence>
<dbReference type="AlphaFoldDB" id="A0A1G8FLT4"/>
<evidence type="ECO:0000256" key="2">
    <source>
        <dbReference type="ARBA" id="ARBA00008566"/>
    </source>
</evidence>
<feature type="transmembrane region" description="Helical" evidence="8">
    <location>
        <begin position="302"/>
        <end position="323"/>
    </location>
</feature>
<dbReference type="InterPro" id="IPR051629">
    <property type="entry name" value="Sulfite_efflux_TDT"/>
</dbReference>
<dbReference type="GO" id="GO:0055085">
    <property type="term" value="P:transmembrane transport"/>
    <property type="evidence" value="ECO:0007669"/>
    <property type="project" value="InterPro"/>
</dbReference>
<comment type="subcellular location">
    <subcellularLocation>
        <location evidence="1">Cell membrane</location>
        <topology evidence="1">Multi-pass membrane protein</topology>
    </subcellularLocation>
</comment>
<keyword evidence="4" id="KW-1003">Cell membrane</keyword>
<keyword evidence="3" id="KW-0813">Transport</keyword>
<sequence length="357" mass="36370">MTPNWFASVMGTGIIAVVAAAGPQTTALHVTAEVFWILSATLLLVVGTAHLHRWVGRTDDARADVHDPAMFPFFGAVSMGLLTVGAASGSAGRALLGDHPSVALAAALWTAGTLLGAVTYVEMVRRLRGGYPADPVPAWLMPVVPPMVSAATGAALVAHLDGAARVAFLALCYVLFAAALAAAVAVAVPIARRLHRRGLPRGPVLPTLWIPLGVVGQSVAAANLLGTVSHRGGLHAFGIGYGVVVGSVGVAGIAALTVVTLAAFVRGLDYAPTWWSFTFPLGTCALGATALGAALGSEAIRAFGLVLWGVLCLVWAAVAAATVRSLLAVPANAAGEDGDVPGVRRRFRPVAPTASRR</sequence>
<evidence type="ECO:0000313" key="9">
    <source>
        <dbReference type="EMBL" id="SDH83105.1"/>
    </source>
</evidence>
<keyword evidence="7 8" id="KW-0472">Membrane</keyword>